<dbReference type="GO" id="GO:0005829">
    <property type="term" value="C:cytosol"/>
    <property type="evidence" value="ECO:0007669"/>
    <property type="project" value="TreeGrafter"/>
</dbReference>
<dbReference type="PANTHER" id="PTHR42695:SF6">
    <property type="entry name" value="GLUTAMINE AMIDOTRANSFERASE DOMAIN-CONTAINING PROTEIN"/>
    <property type="match status" value="1"/>
</dbReference>
<gene>
    <name evidence="1" type="ORF">N7468_010593</name>
</gene>
<dbReference type="RefSeq" id="XP_058325411.1">
    <property type="nucleotide sequence ID" value="XM_058479888.1"/>
</dbReference>
<reference evidence="1" key="2">
    <citation type="journal article" date="2023" name="IMA Fungus">
        <title>Comparative genomic study of the Penicillium genus elucidates a diverse pangenome and 15 lateral gene transfer events.</title>
        <authorList>
            <person name="Petersen C."/>
            <person name="Sorensen T."/>
            <person name="Nielsen M.R."/>
            <person name="Sondergaard T.E."/>
            <person name="Sorensen J.L."/>
            <person name="Fitzpatrick D.A."/>
            <person name="Frisvad J.C."/>
            <person name="Nielsen K.L."/>
        </authorList>
    </citation>
    <scope>NUCLEOTIDE SEQUENCE</scope>
    <source>
        <strain evidence="1">IBT 19713</strain>
    </source>
</reference>
<name>A0A9W9N9C9_9EURO</name>
<dbReference type="Proteomes" id="UP001150941">
    <property type="component" value="Unassembled WGS sequence"/>
</dbReference>
<proteinExistence type="predicted"/>
<organism evidence="1 2">
    <name type="scientific">Penicillium chermesinum</name>
    <dbReference type="NCBI Taxonomy" id="63820"/>
    <lineage>
        <taxon>Eukaryota</taxon>
        <taxon>Fungi</taxon>
        <taxon>Dikarya</taxon>
        <taxon>Ascomycota</taxon>
        <taxon>Pezizomycotina</taxon>
        <taxon>Eurotiomycetes</taxon>
        <taxon>Eurotiomycetidae</taxon>
        <taxon>Eurotiales</taxon>
        <taxon>Aspergillaceae</taxon>
        <taxon>Penicillium</taxon>
    </lineage>
</organism>
<accession>A0A9W9N9C9</accession>
<reference evidence="1" key="1">
    <citation type="submission" date="2022-11" db="EMBL/GenBank/DDBJ databases">
        <authorList>
            <person name="Petersen C."/>
        </authorList>
    </citation>
    <scope>NUCLEOTIDE SEQUENCE</scope>
    <source>
        <strain evidence="1">IBT 19713</strain>
    </source>
</reference>
<evidence type="ECO:0000313" key="2">
    <source>
        <dbReference type="Proteomes" id="UP001150941"/>
    </source>
</evidence>
<evidence type="ECO:0008006" key="3">
    <source>
        <dbReference type="Google" id="ProtNLM"/>
    </source>
</evidence>
<sequence length="331" mass="35700">MASQSHPIHVAVLDTDIPCLSVYAQRGLYSSQFRVLLQAAAERLNKNARTSLPNGPLGVHVTAFDAVGGSLPPLESLRTSPASPTETPASLGPIDAILITGSVCSAYDPHPWIKHLTSYIQMVHANFPYVKMFGSCFGHQLIAQALLSEPTADARCTFHVESALSGFEVGIHPITLEPAFTAHFPPLARLSGPFRIQLVHGDQVVPTPAAVAAYGTNVALPAPWINMGSSAVCPIQGLYSPGRVLTYQGHFEFDTFVNSELSLEFGRRKNWPAEVVDSYLQQINRTLVPGHDDDDDSKAAAEAVLLFFAGEDQPQKHAFIQSDGLLTPPLE</sequence>
<keyword evidence="2" id="KW-1185">Reference proteome</keyword>
<dbReference type="OrthoDB" id="1669814at2759"/>
<comment type="caution">
    <text evidence="1">The sequence shown here is derived from an EMBL/GenBank/DDBJ whole genome shotgun (WGS) entry which is preliminary data.</text>
</comment>
<dbReference type="GeneID" id="83207192"/>
<dbReference type="Gene3D" id="3.40.50.880">
    <property type="match status" value="1"/>
</dbReference>
<dbReference type="GO" id="GO:0005634">
    <property type="term" value="C:nucleus"/>
    <property type="evidence" value="ECO:0007669"/>
    <property type="project" value="TreeGrafter"/>
</dbReference>
<dbReference type="CDD" id="cd01741">
    <property type="entry name" value="GATase1_1"/>
    <property type="match status" value="1"/>
</dbReference>
<evidence type="ECO:0000313" key="1">
    <source>
        <dbReference type="EMBL" id="KAJ5214914.1"/>
    </source>
</evidence>
<dbReference type="PANTHER" id="PTHR42695">
    <property type="entry name" value="GLUTAMINE AMIDOTRANSFERASE YLR126C-RELATED"/>
    <property type="match status" value="1"/>
</dbReference>
<dbReference type="SUPFAM" id="SSF52317">
    <property type="entry name" value="Class I glutamine amidotransferase-like"/>
    <property type="match status" value="1"/>
</dbReference>
<dbReference type="AlphaFoldDB" id="A0A9W9N9C9"/>
<dbReference type="InterPro" id="IPR044992">
    <property type="entry name" value="ChyE-like"/>
</dbReference>
<protein>
    <recommendedName>
        <fullName evidence="3">Class I glutamine amidotransferase-like protein</fullName>
    </recommendedName>
</protein>
<dbReference type="InterPro" id="IPR029062">
    <property type="entry name" value="Class_I_gatase-like"/>
</dbReference>
<dbReference type="EMBL" id="JAPQKS010000009">
    <property type="protein sequence ID" value="KAJ5214914.1"/>
    <property type="molecule type" value="Genomic_DNA"/>
</dbReference>